<organism evidence="1 2">
    <name type="scientific">Peronosclerospora sorghi</name>
    <dbReference type="NCBI Taxonomy" id="230839"/>
    <lineage>
        <taxon>Eukaryota</taxon>
        <taxon>Sar</taxon>
        <taxon>Stramenopiles</taxon>
        <taxon>Oomycota</taxon>
        <taxon>Peronosporomycetes</taxon>
        <taxon>Peronosporales</taxon>
        <taxon>Peronosporaceae</taxon>
        <taxon>Peronosclerospora</taxon>
    </lineage>
</organism>
<sequence>MGNSDSKSKFRESVYKLNNEVISSKNLEFWDKLWRLPTVAEEIFMLIQPDDVRMLRHQQPANVATMLHQAVSQLVQLVETPVPKYYAQALNCVRVLTRLVPCILEDERDDFVEQLFWTTGHDAQEQHEPLAQQEEEEAGHNDKEQQDPLATQLIHAIMGLLFLPELTVSIHAYKGYGDERRSRATTSDTPTTVVFPSLLWHAGVGYPDASVVHSSTYDKHRREILTLLLTCFSSILYQTAETCTQWTDRFLEVATSPTCPFAPTLFYSLLNTVVAYDPVGWGVPYAGSIVSDDRELLVDMALQVLLVLLDFGPTTPTTRDTTTRANVYRTLLASIQRPDDLHLLFTGLARLLNNYHESLRTLLPNSIKQIQCHQEVLVLVWKLLDENPSFLNYVLHRADVNQLVVPLLFFMYEGRQEPAKVGMLHICTFILLLLSGERAFGVALNQAFTTPLPLDLPPFAGNHADLLIVCLHKIIVTGYEKLNSVYNCFLTIICNVSPYCKKLHHVAAVRLLRLFKLFAQPRYLFDNEANHHLVFFLLETFDNIIQYQYDGNPHLVYAMIQHKAVFTQLQDLELPPIREGTRATQETDDDNHNESEPRARAFVPTHEWLATWKKKLPLTTSLRLLHHLLPQLDAACRQAGGSLDEAAMLAFLRSTTMVGLLPVPHPIVIRKYQINEFTHLWFTTFTWGVIFLRNQVLPLFDGGAITLFTISERKQELLHRVGALGGLGVRELELARTPSQSIFRHDGIRATTRDRRRCGRRGRWLTVVQEKEATGVRPRETAMETSSTRRHEAPTKDKRELVGRQAVRGPMLEHFAQERDQVDNEIVPQRR</sequence>
<dbReference type="Proteomes" id="UP001163321">
    <property type="component" value="Chromosome 12"/>
</dbReference>
<gene>
    <name evidence="1" type="ORF">PsorP6_011960</name>
</gene>
<evidence type="ECO:0000313" key="2">
    <source>
        <dbReference type="Proteomes" id="UP001163321"/>
    </source>
</evidence>
<protein>
    <submittedName>
        <fullName evidence="1">Uncharacterized protein</fullName>
    </submittedName>
</protein>
<accession>A0ACC0WI71</accession>
<name>A0ACC0WI71_9STRA</name>
<reference evidence="1 2" key="1">
    <citation type="journal article" date="2022" name="bioRxiv">
        <title>The genome of the oomycete Peronosclerospora sorghi, a cosmopolitan pathogen of maize and sorghum, is inflated with dispersed pseudogenes.</title>
        <authorList>
            <person name="Fletcher K."/>
            <person name="Martin F."/>
            <person name="Isakeit T."/>
            <person name="Cavanaugh K."/>
            <person name="Magill C."/>
            <person name="Michelmore R."/>
        </authorList>
    </citation>
    <scope>NUCLEOTIDE SEQUENCE [LARGE SCALE GENOMIC DNA]</scope>
    <source>
        <strain evidence="1">P6</strain>
    </source>
</reference>
<keyword evidence="2" id="KW-1185">Reference proteome</keyword>
<proteinExistence type="predicted"/>
<evidence type="ECO:0000313" key="1">
    <source>
        <dbReference type="EMBL" id="KAI9918457.1"/>
    </source>
</evidence>
<dbReference type="EMBL" id="CM047591">
    <property type="protein sequence ID" value="KAI9918457.1"/>
    <property type="molecule type" value="Genomic_DNA"/>
</dbReference>
<comment type="caution">
    <text evidence="1">The sequence shown here is derived from an EMBL/GenBank/DDBJ whole genome shotgun (WGS) entry which is preliminary data.</text>
</comment>